<keyword evidence="8" id="KW-0061">Asparagine biosynthesis</keyword>
<name>A0A290Q074_VIBAN</name>
<proteinExistence type="inferred from homology"/>
<dbReference type="InterPro" id="IPR017932">
    <property type="entry name" value="GATase_2_dom"/>
</dbReference>
<evidence type="ECO:0000256" key="1">
    <source>
        <dbReference type="ARBA" id="ARBA00005187"/>
    </source>
</evidence>
<keyword evidence="4 9" id="KW-0547">Nucleotide-binding</keyword>
<accession>A0A290Q074</accession>
<dbReference type="GO" id="GO:0005524">
    <property type="term" value="F:ATP binding"/>
    <property type="evidence" value="ECO:0007669"/>
    <property type="project" value="UniProtKB-KW"/>
</dbReference>
<dbReference type="InterPro" id="IPR051786">
    <property type="entry name" value="ASN_synthetase/amidase"/>
</dbReference>
<dbReference type="InterPro" id="IPR006426">
    <property type="entry name" value="Asn_synth_AEB"/>
</dbReference>
<comment type="similarity">
    <text evidence="2">Belongs to the asparagine synthetase family.</text>
</comment>
<evidence type="ECO:0000256" key="2">
    <source>
        <dbReference type="ARBA" id="ARBA00005752"/>
    </source>
</evidence>
<keyword evidence="6 8" id="KW-0315">Glutamine amidotransferase</keyword>
<dbReference type="Pfam" id="PF00733">
    <property type="entry name" value="Asn_synthase"/>
    <property type="match status" value="1"/>
</dbReference>
<dbReference type="GO" id="GO:0004066">
    <property type="term" value="F:asparagine synthase (glutamine-hydrolyzing) activity"/>
    <property type="evidence" value="ECO:0007669"/>
    <property type="project" value="UniProtKB-EC"/>
</dbReference>
<evidence type="ECO:0000313" key="11">
    <source>
        <dbReference type="EMBL" id="AZS24756.1"/>
    </source>
</evidence>
<dbReference type="AlphaFoldDB" id="A0A290Q074"/>
<dbReference type="Proteomes" id="UP000256923">
    <property type="component" value="Chromosome 1"/>
</dbReference>
<dbReference type="NCBIfam" id="TIGR01536">
    <property type="entry name" value="asn_synth_AEB"/>
    <property type="match status" value="1"/>
</dbReference>
<comment type="pathway">
    <text evidence="1">Amino-acid biosynthesis; L-asparagine biosynthesis; L-asparagine from L-aspartate (L-Gln route): step 1/1.</text>
</comment>
<dbReference type="InterPro" id="IPR014729">
    <property type="entry name" value="Rossmann-like_a/b/a_fold"/>
</dbReference>
<sequence>MCGIAGYIFSGVLDKSNLKKMTDSIIHRGPDGEGHYYGDGFFFGHRRLAIVDLTEHGKQPMLYQDRYIITFNGEIYNYIEIKKELIDVGYRFNNDTDTEVIMAAYDYWGVNCLDRFNGMWAFVLYDKKEDVFFISRDRFGKKPLYYSLDNNKFVFCSEVKGLYASGLVEKAPNKSYLKNYVENGPNEYDAETAFANVYRFPFAHYFLGSKEQLLNQPKFTRYWELTTNTSKERFCPNKAKEYAKQYYDLLADAVRLRLRADVKVGSALSGGLDSSSIVYLVNEQLRAQGKADLQETFSSVYKSDGTQNCDESVYIDLLAKALNVNSNQIEPQEGDIPVEHQKMIWAMENPPESTCMSGWHTFIKVKESGVKVTLDGQGADEQLAGYLPYIASYLTSISLIDLYKEFFYFLKIPGAKKTLLLSFLMANFKFIFGMKAYQALFKKIKGRQPPTELNLELKSAIEKGLINLIHYSDRVSMGHSIESRMPFMDYRLVEFLAQVPACYKMHNGWTKYLARLAFDKKLPDEITWRKDKMGWPIPEEHWFRGNLRLWASDTLMNSKVLKEISPELDAETEFKSNIKKSIRKLNIATINKLNFW</sequence>
<evidence type="ECO:0000256" key="8">
    <source>
        <dbReference type="PIRSR" id="PIRSR001589-1"/>
    </source>
</evidence>
<dbReference type="PROSITE" id="PS51278">
    <property type="entry name" value="GATASE_TYPE_2"/>
    <property type="match status" value="1"/>
</dbReference>
<dbReference type="CDD" id="cd01991">
    <property type="entry name" value="Asn_synthase_B_C"/>
    <property type="match status" value="1"/>
</dbReference>
<protein>
    <recommendedName>
        <fullName evidence="3">asparagine synthase (glutamine-hydrolyzing)</fullName>
        <ecNumber evidence="3">6.3.5.4</ecNumber>
    </recommendedName>
</protein>
<evidence type="ECO:0000259" key="10">
    <source>
        <dbReference type="PROSITE" id="PS51278"/>
    </source>
</evidence>
<organism evidence="11 12">
    <name type="scientific">Vibrio anguillarum</name>
    <name type="common">Listonella anguillarum</name>
    <dbReference type="NCBI Taxonomy" id="55601"/>
    <lineage>
        <taxon>Bacteria</taxon>
        <taxon>Pseudomonadati</taxon>
        <taxon>Pseudomonadota</taxon>
        <taxon>Gammaproteobacteria</taxon>
        <taxon>Vibrionales</taxon>
        <taxon>Vibrionaceae</taxon>
        <taxon>Vibrio</taxon>
    </lineage>
</organism>
<dbReference type="PANTHER" id="PTHR43284">
    <property type="entry name" value="ASPARAGINE SYNTHETASE (GLUTAMINE-HYDROLYZING)"/>
    <property type="match status" value="1"/>
</dbReference>
<dbReference type="EC" id="6.3.5.4" evidence="3"/>
<dbReference type="InterPro" id="IPR033738">
    <property type="entry name" value="AsnB_N"/>
</dbReference>
<evidence type="ECO:0000256" key="6">
    <source>
        <dbReference type="ARBA" id="ARBA00022962"/>
    </source>
</evidence>
<reference evidence="11 12" key="1">
    <citation type="submission" date="2018-12" db="EMBL/GenBank/DDBJ databases">
        <title>Characterization and Draft Genome of Vibrio anguillarum J360 Marine Pathogen Isolated from an Outbreak in Lumpfish (Cyclopterus lumpus).</title>
        <authorList>
            <person name="Vasquez J.I."/>
            <person name="Cao T."/>
            <person name="Chakraborty S."/>
            <person name="Gnanagobal H."/>
            <person name="Wescot J."/>
            <person name="Boyce D."/>
            <person name="Santander J."/>
        </authorList>
    </citation>
    <scope>NUCLEOTIDE SEQUENCE [LARGE SCALE GENOMIC DNA]</scope>
    <source>
        <strain evidence="11 12">J360</strain>
    </source>
</reference>
<keyword evidence="8" id="KW-0028">Amino-acid biosynthesis</keyword>
<dbReference type="EMBL" id="CP034672">
    <property type="protein sequence ID" value="AZS24756.1"/>
    <property type="molecule type" value="Genomic_DNA"/>
</dbReference>
<dbReference type="PANTHER" id="PTHR43284:SF1">
    <property type="entry name" value="ASPARAGINE SYNTHETASE"/>
    <property type="match status" value="1"/>
</dbReference>
<evidence type="ECO:0000256" key="7">
    <source>
        <dbReference type="ARBA" id="ARBA00048741"/>
    </source>
</evidence>
<dbReference type="GO" id="GO:0006529">
    <property type="term" value="P:asparagine biosynthetic process"/>
    <property type="evidence" value="ECO:0007669"/>
    <property type="project" value="UniProtKB-KW"/>
</dbReference>
<gene>
    <name evidence="11" type="primary">asnB</name>
    <name evidence="11" type="ORF">DYL72_06540</name>
</gene>
<evidence type="ECO:0000256" key="9">
    <source>
        <dbReference type="PIRSR" id="PIRSR001589-2"/>
    </source>
</evidence>
<evidence type="ECO:0000313" key="12">
    <source>
        <dbReference type="Proteomes" id="UP000256923"/>
    </source>
</evidence>
<keyword evidence="5 9" id="KW-0067">ATP-binding</keyword>
<evidence type="ECO:0000256" key="3">
    <source>
        <dbReference type="ARBA" id="ARBA00012737"/>
    </source>
</evidence>
<feature type="domain" description="Glutamine amidotransferase type-2" evidence="10">
    <location>
        <begin position="2"/>
        <end position="194"/>
    </location>
</feature>
<dbReference type="InterPro" id="IPR001962">
    <property type="entry name" value="Asn_synthase"/>
</dbReference>
<feature type="active site" description="For GATase activity" evidence="8">
    <location>
        <position position="2"/>
    </location>
</feature>
<dbReference type="Gene3D" id="3.40.50.620">
    <property type="entry name" value="HUPs"/>
    <property type="match status" value="1"/>
</dbReference>
<dbReference type="CDD" id="cd00712">
    <property type="entry name" value="AsnB"/>
    <property type="match status" value="1"/>
</dbReference>
<dbReference type="SUPFAM" id="SSF52402">
    <property type="entry name" value="Adenine nucleotide alpha hydrolases-like"/>
    <property type="match status" value="1"/>
</dbReference>
<dbReference type="RefSeq" id="WP_019282763.1">
    <property type="nucleotide sequence ID" value="NZ_CP023310.1"/>
</dbReference>
<feature type="binding site" evidence="9">
    <location>
        <position position="97"/>
    </location>
    <ligand>
        <name>L-glutamine</name>
        <dbReference type="ChEBI" id="CHEBI:58359"/>
    </ligand>
</feature>
<dbReference type="PIRSF" id="PIRSF001589">
    <property type="entry name" value="Asn_synthetase_glu-h"/>
    <property type="match status" value="1"/>
</dbReference>
<dbReference type="InterPro" id="IPR029055">
    <property type="entry name" value="Ntn_hydrolases_N"/>
</dbReference>
<comment type="catalytic activity">
    <reaction evidence="7">
        <text>L-aspartate + L-glutamine + ATP + H2O = L-asparagine + L-glutamate + AMP + diphosphate + H(+)</text>
        <dbReference type="Rhea" id="RHEA:12228"/>
        <dbReference type="ChEBI" id="CHEBI:15377"/>
        <dbReference type="ChEBI" id="CHEBI:15378"/>
        <dbReference type="ChEBI" id="CHEBI:29985"/>
        <dbReference type="ChEBI" id="CHEBI:29991"/>
        <dbReference type="ChEBI" id="CHEBI:30616"/>
        <dbReference type="ChEBI" id="CHEBI:33019"/>
        <dbReference type="ChEBI" id="CHEBI:58048"/>
        <dbReference type="ChEBI" id="CHEBI:58359"/>
        <dbReference type="ChEBI" id="CHEBI:456215"/>
        <dbReference type="EC" id="6.3.5.4"/>
    </reaction>
</comment>
<dbReference type="SUPFAM" id="SSF56235">
    <property type="entry name" value="N-terminal nucleophile aminohydrolases (Ntn hydrolases)"/>
    <property type="match status" value="1"/>
</dbReference>
<evidence type="ECO:0000256" key="4">
    <source>
        <dbReference type="ARBA" id="ARBA00022741"/>
    </source>
</evidence>
<dbReference type="Pfam" id="PF13537">
    <property type="entry name" value="GATase_7"/>
    <property type="match status" value="1"/>
</dbReference>
<evidence type="ECO:0000256" key="5">
    <source>
        <dbReference type="ARBA" id="ARBA00022840"/>
    </source>
</evidence>
<dbReference type="Gene3D" id="3.60.20.10">
    <property type="entry name" value="Glutamine Phosphoribosylpyrophosphate, subunit 1, domain 1"/>
    <property type="match status" value="1"/>
</dbReference>
<keyword evidence="11" id="KW-0436">Ligase</keyword>